<proteinExistence type="predicted"/>
<dbReference type="Pfam" id="PF01381">
    <property type="entry name" value="HTH_3"/>
    <property type="match status" value="1"/>
</dbReference>
<protein>
    <submittedName>
        <fullName evidence="2">Helix-turn-helix domain-containing protein</fullName>
    </submittedName>
</protein>
<evidence type="ECO:0000313" key="2">
    <source>
        <dbReference type="EMBL" id="MFD2615714.1"/>
    </source>
</evidence>
<keyword evidence="3" id="KW-1185">Reference proteome</keyword>
<dbReference type="Proteomes" id="UP001597541">
    <property type="component" value="Unassembled WGS sequence"/>
</dbReference>
<dbReference type="Gene3D" id="1.10.260.40">
    <property type="entry name" value="lambda repressor-like DNA-binding domains"/>
    <property type="match status" value="1"/>
</dbReference>
<dbReference type="InterPro" id="IPR010982">
    <property type="entry name" value="Lambda_DNA-bd_dom_sf"/>
</dbReference>
<dbReference type="InterPro" id="IPR001387">
    <property type="entry name" value="Cro/C1-type_HTH"/>
</dbReference>
<dbReference type="SUPFAM" id="SSF47413">
    <property type="entry name" value="lambda repressor-like DNA-binding domains"/>
    <property type="match status" value="1"/>
</dbReference>
<evidence type="ECO:0000259" key="1">
    <source>
        <dbReference type="Pfam" id="PF01381"/>
    </source>
</evidence>
<feature type="domain" description="HTH cro/C1-type" evidence="1">
    <location>
        <begin position="13"/>
        <end position="64"/>
    </location>
</feature>
<dbReference type="CDD" id="cd00093">
    <property type="entry name" value="HTH_XRE"/>
    <property type="match status" value="1"/>
</dbReference>
<reference evidence="3" key="1">
    <citation type="journal article" date="2019" name="Int. J. Syst. Evol. Microbiol.">
        <title>The Global Catalogue of Microorganisms (GCM) 10K type strain sequencing project: providing services to taxonomists for standard genome sequencing and annotation.</title>
        <authorList>
            <consortium name="The Broad Institute Genomics Platform"/>
            <consortium name="The Broad Institute Genome Sequencing Center for Infectious Disease"/>
            <person name="Wu L."/>
            <person name="Ma J."/>
        </authorList>
    </citation>
    <scope>NUCLEOTIDE SEQUENCE [LARGE SCALE GENOMIC DNA]</scope>
    <source>
        <strain evidence="3">KCTC 3950</strain>
    </source>
</reference>
<organism evidence="2 3">
    <name type="scientific">Paenibacillus gansuensis</name>
    <dbReference type="NCBI Taxonomy" id="306542"/>
    <lineage>
        <taxon>Bacteria</taxon>
        <taxon>Bacillati</taxon>
        <taxon>Bacillota</taxon>
        <taxon>Bacilli</taxon>
        <taxon>Bacillales</taxon>
        <taxon>Paenibacillaceae</taxon>
        <taxon>Paenibacillus</taxon>
    </lineage>
</organism>
<evidence type="ECO:0000313" key="3">
    <source>
        <dbReference type="Proteomes" id="UP001597541"/>
    </source>
</evidence>
<accession>A0ABW5PKJ2</accession>
<comment type="caution">
    <text evidence="2">The sequence shown here is derived from an EMBL/GenBank/DDBJ whole genome shotgun (WGS) entry which is preliminary data.</text>
</comment>
<name>A0ABW5PKJ2_9BACL</name>
<sequence>MFGLGKPRTKLGEWLDKRGIKQEWLAKQGKVSKTTITSLCNDDDYIPSGTTMQKIIKALREVDPSVKADKFWDM</sequence>
<dbReference type="EMBL" id="JBHUME010000022">
    <property type="protein sequence ID" value="MFD2615714.1"/>
    <property type="molecule type" value="Genomic_DNA"/>
</dbReference>
<gene>
    <name evidence="2" type="ORF">ACFSUF_25220</name>
</gene>
<dbReference type="RefSeq" id="WP_377607866.1">
    <property type="nucleotide sequence ID" value="NZ_JBHUME010000022.1"/>
</dbReference>